<reference evidence="2 3" key="1">
    <citation type="journal article" date="2020" name="Nat. Food">
        <title>A phased Vanilla planifolia genome enables genetic improvement of flavour and production.</title>
        <authorList>
            <person name="Hasing T."/>
            <person name="Tang H."/>
            <person name="Brym M."/>
            <person name="Khazi F."/>
            <person name="Huang T."/>
            <person name="Chambers A.H."/>
        </authorList>
    </citation>
    <scope>NUCLEOTIDE SEQUENCE [LARGE SCALE GENOMIC DNA]</scope>
    <source>
        <tissue evidence="2">Leaf</tissue>
    </source>
</reference>
<evidence type="ECO:0000313" key="3">
    <source>
        <dbReference type="Proteomes" id="UP000636800"/>
    </source>
</evidence>
<evidence type="ECO:0000256" key="1">
    <source>
        <dbReference type="SAM" id="MobiDB-lite"/>
    </source>
</evidence>
<keyword evidence="3" id="KW-1185">Reference proteome</keyword>
<gene>
    <name evidence="2" type="ORF">HPP92_017759</name>
</gene>
<sequence length="209" mass="22353">MRAVAVAIAGRTGLAVFVDRTQTGLIALGEESCSDKLAVASFGGIEVFRRHALAIPSGGDGTKPRVIEALPLWPDAGIENTDHDVSGVVGLRNRAALRSSPRETRGTGRVEFVADVRKDSHDAVLAGEGTRLGRGEFGREPVGYSIVGVEELSGVRNGAERGIIPVRMFGEVGRHLRLSHVDDIRCWHGRRQAGGEDEDDQEDGVEHDG</sequence>
<dbReference type="OrthoDB" id="76388at2759"/>
<comment type="caution">
    <text evidence="2">The sequence shown here is derived from an EMBL/GenBank/DDBJ whole genome shotgun (WGS) entry which is preliminary data.</text>
</comment>
<proteinExistence type="predicted"/>
<dbReference type="Proteomes" id="UP000636800">
    <property type="component" value="Unassembled WGS sequence"/>
</dbReference>
<name>A0A835UK67_VANPL</name>
<organism evidence="2 3">
    <name type="scientific">Vanilla planifolia</name>
    <name type="common">Vanilla</name>
    <dbReference type="NCBI Taxonomy" id="51239"/>
    <lineage>
        <taxon>Eukaryota</taxon>
        <taxon>Viridiplantae</taxon>
        <taxon>Streptophyta</taxon>
        <taxon>Embryophyta</taxon>
        <taxon>Tracheophyta</taxon>
        <taxon>Spermatophyta</taxon>
        <taxon>Magnoliopsida</taxon>
        <taxon>Liliopsida</taxon>
        <taxon>Asparagales</taxon>
        <taxon>Orchidaceae</taxon>
        <taxon>Vanilloideae</taxon>
        <taxon>Vanilleae</taxon>
        <taxon>Vanilla</taxon>
    </lineage>
</organism>
<dbReference type="AlphaFoldDB" id="A0A835UK67"/>
<feature type="region of interest" description="Disordered" evidence="1">
    <location>
        <begin position="190"/>
        <end position="209"/>
    </location>
</feature>
<accession>A0A835UK67</accession>
<evidence type="ECO:0000313" key="2">
    <source>
        <dbReference type="EMBL" id="KAG0466179.1"/>
    </source>
</evidence>
<dbReference type="EMBL" id="JADCNL010000009">
    <property type="protein sequence ID" value="KAG0466179.1"/>
    <property type="molecule type" value="Genomic_DNA"/>
</dbReference>
<protein>
    <submittedName>
        <fullName evidence="2">Uncharacterized protein</fullName>
    </submittedName>
</protein>